<gene>
    <name evidence="3" type="ORF">UFOVP635_19</name>
</gene>
<dbReference type="InterPro" id="IPR032812">
    <property type="entry name" value="SbsA_Ig"/>
</dbReference>
<dbReference type="Pfam" id="PF13205">
    <property type="entry name" value="Big_5"/>
    <property type="match status" value="1"/>
</dbReference>
<keyword evidence="1" id="KW-0732">Signal</keyword>
<proteinExistence type="predicted"/>
<protein>
    <recommendedName>
        <fullName evidence="2">SbsA Ig-like domain-containing protein</fullName>
    </recommendedName>
</protein>
<evidence type="ECO:0000259" key="2">
    <source>
        <dbReference type="Pfam" id="PF13205"/>
    </source>
</evidence>
<accession>A0A6J5N242</accession>
<reference evidence="3" key="1">
    <citation type="submission" date="2020-04" db="EMBL/GenBank/DDBJ databases">
        <authorList>
            <person name="Chiriac C."/>
            <person name="Salcher M."/>
            <person name="Ghai R."/>
            <person name="Kavagutti S V."/>
        </authorList>
    </citation>
    <scope>NUCLEOTIDE SEQUENCE</scope>
</reference>
<evidence type="ECO:0000313" key="3">
    <source>
        <dbReference type="EMBL" id="CAB4153685.1"/>
    </source>
</evidence>
<evidence type="ECO:0000256" key="1">
    <source>
        <dbReference type="ARBA" id="ARBA00022729"/>
    </source>
</evidence>
<name>A0A6J5N242_9CAUD</name>
<feature type="domain" description="SbsA Ig-like" evidence="2">
    <location>
        <begin position="904"/>
        <end position="1019"/>
    </location>
</feature>
<dbReference type="EMBL" id="LR796596">
    <property type="protein sequence ID" value="CAB4153685.1"/>
    <property type="molecule type" value="Genomic_DNA"/>
</dbReference>
<organism evidence="3">
    <name type="scientific">uncultured Caudovirales phage</name>
    <dbReference type="NCBI Taxonomy" id="2100421"/>
    <lineage>
        <taxon>Viruses</taxon>
        <taxon>Duplodnaviria</taxon>
        <taxon>Heunggongvirae</taxon>
        <taxon>Uroviricota</taxon>
        <taxon>Caudoviricetes</taxon>
        <taxon>Peduoviridae</taxon>
        <taxon>Maltschvirus</taxon>
        <taxon>Maltschvirus maltsch</taxon>
    </lineage>
</organism>
<sequence>MNTLQQLNVYSTATVSYTDQGLGSGQVLANRYQINGLLDTAKPVLENMEKITDSAGSWMTYDIHTGKWGIVINQTGTSIASFDSSNIIGNITVNGTGLQDLYNSVNAQFPHRELKDSGDFIKTEIPVGDFNPNEQKNTLDLTYDIINEPVQAQLLSLIELKQSRVDKVITLSTDYTYINLKAGDIIDVTDSLFDFDQELFRIVTISEIVEQDSGLMVSITAIQYDPDVYSTADLYRYTRTDDTGIIGIGSIGVPGTPQVTKFEQDVRPHALIETTAPTGIVEGIEYWLSTDVSQTQDNLRSYSLIGTRKPVGGGNFTSGVTVTLDYTQSVGTNFLIKTRGFNSTTVGPYSNPSGFVYFEPQQVTEAVGPETSLLDTVTGLALTLGANYLLKKVFDLATSSGTTTTASIFDSIFGIFKEETGVDLPTVASSGGLQPPVLPYITIRDEGSSLTTQAAQINFVGDGVRATTNGNNVTVTIGSQTVPGDGTTVVIDPGCGLKEGDTPIWKGDKWVGSSAPAESAASCSLNFISPIVKYPPDRTTYQDPTTGVTSDQAPITGSYYLRFGGRTFYGPLSKGTGNAKLYKSDGTLVQTLTQDQLTIDKNLVGFPFNARQLGTDYYILIDEGIVIYCDSISVEYNKATQWNFNTPLYETTPYSLSGDNPNTPDAPLITTTGVSFLMFQNVAGTYVKPNTDPCLSGLENYVVGSGRSAVTFDVIKQSGVSSIIVSPTVTTTGYKKDDIIRIPRRSLGGDSGYLYMRVTDVCQGDIRGIGIYSGSLPEASIGPCSQLMLNLSIDALPGTGNIVLTNSSGTQTGVFSAAAGVVYNSKIIDGETYYFSGTKLKLGAMTGKVQLGDVHNITIPAGAITYDPSKAENVDCYFPTAGVPSSTQTAAVSIVPAITLTNFIVSSSPVSLTNDITKANPQTNIILEFNTPIVLGDAGTFSIYEASGTLHQVIDVTTSFESNKTNELIWTSGSQLYLNPTKDLKIKTTYYVRATNGSLKSNCVTWSGISNNTTVRFSTDPGPTATITNSSTGVISLTYDRPIEVSTGSIRITGTSGEVYALPGNWPGIIYN</sequence>